<evidence type="ECO:0000313" key="1">
    <source>
        <dbReference type="EMBL" id="KAJ1126804.1"/>
    </source>
</evidence>
<name>A0AAV7PHX0_PLEWA</name>
<gene>
    <name evidence="1" type="ORF">NDU88_005210</name>
</gene>
<sequence length="144" mass="15453">MASSVSPVSVEIFQQSVSSKGLQLATIDIGLIETPALLGHTANRKSATYSSELLRTPREKAPLEYVDMEKMGQTETIDKSHKAEEVLKQVPVSGSVGTGDVPMCGEDISRAVPTYPVFTIVSTKGPQALQVQLLIERPAAENEV</sequence>
<keyword evidence="2" id="KW-1185">Reference proteome</keyword>
<dbReference type="EMBL" id="JANPWB010000011">
    <property type="protein sequence ID" value="KAJ1126804.1"/>
    <property type="molecule type" value="Genomic_DNA"/>
</dbReference>
<reference evidence="1" key="1">
    <citation type="journal article" date="2022" name="bioRxiv">
        <title>Sequencing and chromosome-scale assembly of the giantPleurodeles waltlgenome.</title>
        <authorList>
            <person name="Brown T."/>
            <person name="Elewa A."/>
            <person name="Iarovenko S."/>
            <person name="Subramanian E."/>
            <person name="Araus A.J."/>
            <person name="Petzold A."/>
            <person name="Susuki M."/>
            <person name="Suzuki K.-i.T."/>
            <person name="Hayashi T."/>
            <person name="Toyoda A."/>
            <person name="Oliveira C."/>
            <person name="Osipova E."/>
            <person name="Leigh N.D."/>
            <person name="Simon A."/>
            <person name="Yun M.H."/>
        </authorList>
    </citation>
    <scope>NUCLEOTIDE SEQUENCE</scope>
    <source>
        <strain evidence="1">20211129_DDA</strain>
        <tissue evidence="1">Liver</tissue>
    </source>
</reference>
<dbReference type="Proteomes" id="UP001066276">
    <property type="component" value="Chromosome 7"/>
</dbReference>
<organism evidence="1 2">
    <name type="scientific">Pleurodeles waltl</name>
    <name type="common">Iberian ribbed newt</name>
    <dbReference type="NCBI Taxonomy" id="8319"/>
    <lineage>
        <taxon>Eukaryota</taxon>
        <taxon>Metazoa</taxon>
        <taxon>Chordata</taxon>
        <taxon>Craniata</taxon>
        <taxon>Vertebrata</taxon>
        <taxon>Euteleostomi</taxon>
        <taxon>Amphibia</taxon>
        <taxon>Batrachia</taxon>
        <taxon>Caudata</taxon>
        <taxon>Salamandroidea</taxon>
        <taxon>Salamandridae</taxon>
        <taxon>Pleurodelinae</taxon>
        <taxon>Pleurodeles</taxon>
    </lineage>
</organism>
<proteinExistence type="predicted"/>
<accession>A0AAV7PHX0</accession>
<protein>
    <submittedName>
        <fullName evidence="1">Uncharacterized protein</fullName>
    </submittedName>
</protein>
<evidence type="ECO:0000313" key="2">
    <source>
        <dbReference type="Proteomes" id="UP001066276"/>
    </source>
</evidence>
<dbReference type="AlphaFoldDB" id="A0AAV7PHX0"/>
<comment type="caution">
    <text evidence="1">The sequence shown here is derived from an EMBL/GenBank/DDBJ whole genome shotgun (WGS) entry which is preliminary data.</text>
</comment>